<evidence type="ECO:0000256" key="1">
    <source>
        <dbReference type="SAM" id="Coils"/>
    </source>
</evidence>
<accession>A0A1G9A470</accession>
<proteinExistence type="predicted"/>
<feature type="non-terminal residue" evidence="2">
    <location>
        <position position="376"/>
    </location>
</feature>
<keyword evidence="1" id="KW-0175">Coiled coil</keyword>
<dbReference type="RefSeq" id="WP_143414215.1">
    <property type="nucleotide sequence ID" value="NZ_FNFC01000055.1"/>
</dbReference>
<keyword evidence="3" id="KW-1185">Reference proteome</keyword>
<reference evidence="2 3" key="1">
    <citation type="submission" date="2016-10" db="EMBL/GenBank/DDBJ databases">
        <authorList>
            <person name="de Groot N.N."/>
        </authorList>
    </citation>
    <scope>NUCLEOTIDE SEQUENCE [LARGE SCALE GENOMIC DNA]</scope>
    <source>
        <strain evidence="2 3">IBRC-M10015</strain>
    </source>
</reference>
<dbReference type="EMBL" id="FNFC01000055">
    <property type="protein sequence ID" value="SDK22057.1"/>
    <property type="molecule type" value="Genomic_DNA"/>
</dbReference>
<feature type="coiled-coil region" evidence="1">
    <location>
        <begin position="232"/>
        <end position="266"/>
    </location>
</feature>
<gene>
    <name evidence="2" type="ORF">SAMN05216226_1551</name>
</gene>
<dbReference type="AlphaFoldDB" id="A0A1G9A470"/>
<evidence type="ECO:0000313" key="2">
    <source>
        <dbReference type="EMBL" id="SDK22057.1"/>
    </source>
</evidence>
<name>A0A1G9A470_9EURY</name>
<sequence length="376" mass="42606">MGPPTYTTFTVAVPQTVTYGVSKRKTAKNEVERTLADKKTALTKEKAFYDVLEQYLDESFPTVEETDDLNREDKGEAEQLRNRLETNFVETFIDSPVLALAGFDDAATKIYDIFEGIQADLSQRNKENIDNYLETVPIRFNNEVANAGIPEQGTHPDDISVLLKILELECENITTRWHLWKRISNISQETTDPSLDAAVARDIRRALRDVVVDSEESWLDSVVIDPTIQKQYENKDDEFVEKQEACEEAETAYDEVAGELEELIRDWKEEAWDTADKLAAITRYEDDVKSAIDDLATHLSTKADAVESDDIQEVQNTTLQLNTVGPLDEFEASGLKPLNEKLDDMGVAQIDRNQLEAEFAIVKDARELHLEHGGWL</sequence>
<dbReference type="Proteomes" id="UP000198856">
    <property type="component" value="Unassembled WGS sequence"/>
</dbReference>
<evidence type="ECO:0000313" key="3">
    <source>
        <dbReference type="Proteomes" id="UP000198856"/>
    </source>
</evidence>
<organism evidence="2 3">
    <name type="scientific">Halovenus aranensis</name>
    <dbReference type="NCBI Taxonomy" id="890420"/>
    <lineage>
        <taxon>Archaea</taxon>
        <taxon>Methanobacteriati</taxon>
        <taxon>Methanobacteriota</taxon>
        <taxon>Stenosarchaea group</taxon>
        <taxon>Halobacteria</taxon>
        <taxon>Halobacteriales</taxon>
        <taxon>Haloarculaceae</taxon>
        <taxon>Halovenus</taxon>
    </lineage>
</organism>
<protein>
    <submittedName>
        <fullName evidence="2">Uncharacterized protein</fullName>
    </submittedName>
</protein>